<feature type="region of interest" description="Disordered" evidence="1">
    <location>
        <begin position="1"/>
        <end position="152"/>
    </location>
</feature>
<dbReference type="InterPro" id="IPR018606">
    <property type="entry name" value="Arb1"/>
</dbReference>
<feature type="region of interest" description="Disordered" evidence="1">
    <location>
        <begin position="556"/>
        <end position="613"/>
    </location>
</feature>
<sequence>MVDHLLTLPSCLTYQSHPNHSSKNKNTAGGMEPTSGGQSPIQPDSAVTLDADAGSNGAATGTDVQNLPLRPKATGVNVNGSHKDASAGQQQNQTDGSVQGEEDQDNLQDGDYGVASSVPPAEEMLKKKKKRKNRKPASKRGLDKPTGFEDFFADAPLTPEEYAEEQELYDPKLNFVDRILTAIARFERTRKLTPERRDILYKYLAYGGLSVGQKIGQGSFDTEGLSKVEVAQALSEVSVSEDMRGLDTETSLYEVDFLGCIKSFLSRRTKQIWGLETREQVDVICTTIERFFDYLLQHDVCREYNEDILASRAFCRGAAAELWDAAEALRRLPGDFNIACSTLFDGSYAHNYDGESWWGKDDEEGPVFVGMQPEEAQQIVKFGVAGAATENVYLGFLDGVQERAPLMLNVIDIQEHASFEITKIDPPSKQCKQIYTSHSTQFRPVGRVTAKPWRNPVAPPEDLTAAEREAEASSLAAAASSTTPTAEYVFFVESILQSMLRVGTKIEATIRTLGCGIMFFDQVLNVFPSFDEFILNEMLIGWKSPKPMKGAIDYVSEEDSDDGEEGEEDDNVKNRARAVETAKDSSVPNAGETKEGDADAANDAVYNEGDDPY</sequence>
<evidence type="ECO:0000313" key="3">
    <source>
        <dbReference type="Proteomes" id="UP000054266"/>
    </source>
</evidence>
<feature type="region of interest" description="Disordered" evidence="1">
    <location>
        <begin position="450"/>
        <end position="469"/>
    </location>
</feature>
<feature type="compositionally biased region" description="Basic and acidic residues" evidence="1">
    <location>
        <begin position="571"/>
        <end position="583"/>
    </location>
</feature>
<keyword evidence="3" id="KW-1185">Reference proteome</keyword>
<protein>
    <recommendedName>
        <fullName evidence="4">Argonaute siRNA chaperone complex subunit Arb1</fullName>
    </recommendedName>
</protein>
<dbReference type="Proteomes" id="UP000054266">
    <property type="component" value="Unassembled WGS sequence"/>
</dbReference>
<dbReference type="STRING" id="5601.A0A0D2F6T6"/>
<feature type="compositionally biased region" description="Acidic residues" evidence="1">
    <location>
        <begin position="556"/>
        <end position="570"/>
    </location>
</feature>
<dbReference type="HOGENOM" id="CLU_023193_1_1_1"/>
<organism evidence="2 3">
    <name type="scientific">Phialophora macrospora</name>
    <dbReference type="NCBI Taxonomy" id="1851006"/>
    <lineage>
        <taxon>Eukaryota</taxon>
        <taxon>Fungi</taxon>
        <taxon>Dikarya</taxon>
        <taxon>Ascomycota</taxon>
        <taxon>Pezizomycotina</taxon>
        <taxon>Eurotiomycetes</taxon>
        <taxon>Chaetothyriomycetidae</taxon>
        <taxon>Chaetothyriales</taxon>
        <taxon>Herpotrichiellaceae</taxon>
        <taxon>Phialophora</taxon>
    </lineage>
</organism>
<evidence type="ECO:0000256" key="1">
    <source>
        <dbReference type="SAM" id="MobiDB-lite"/>
    </source>
</evidence>
<proteinExistence type="predicted"/>
<dbReference type="GO" id="GO:0031047">
    <property type="term" value="P:regulatory ncRNA-mediated gene silencing"/>
    <property type="evidence" value="ECO:0007669"/>
    <property type="project" value="InterPro"/>
</dbReference>
<evidence type="ECO:0000313" key="2">
    <source>
        <dbReference type="EMBL" id="KIW63668.1"/>
    </source>
</evidence>
<dbReference type="Pfam" id="PF09692">
    <property type="entry name" value="Arb1"/>
    <property type="match status" value="1"/>
</dbReference>
<feature type="compositionally biased region" description="Basic residues" evidence="1">
    <location>
        <begin position="126"/>
        <end position="138"/>
    </location>
</feature>
<feature type="compositionally biased region" description="Polar residues" evidence="1">
    <location>
        <begin position="87"/>
        <end position="97"/>
    </location>
</feature>
<gene>
    <name evidence="2" type="ORF">PV04_08653</name>
</gene>
<dbReference type="GO" id="GO:0033167">
    <property type="term" value="C:ARC complex"/>
    <property type="evidence" value="ECO:0007669"/>
    <property type="project" value="InterPro"/>
</dbReference>
<reference evidence="2 3" key="1">
    <citation type="submission" date="2015-01" db="EMBL/GenBank/DDBJ databases">
        <title>The Genome Sequence of Capronia semiimmersa CBS27337.</title>
        <authorList>
            <consortium name="The Broad Institute Genomics Platform"/>
            <person name="Cuomo C."/>
            <person name="de Hoog S."/>
            <person name="Gorbushina A."/>
            <person name="Stielow B."/>
            <person name="Teixiera M."/>
            <person name="Abouelleil A."/>
            <person name="Chapman S.B."/>
            <person name="Priest M."/>
            <person name="Young S.K."/>
            <person name="Wortman J."/>
            <person name="Nusbaum C."/>
            <person name="Birren B."/>
        </authorList>
    </citation>
    <scope>NUCLEOTIDE SEQUENCE [LARGE SCALE GENOMIC DNA]</scope>
    <source>
        <strain evidence="2 3">CBS 27337</strain>
    </source>
</reference>
<feature type="compositionally biased region" description="Polar residues" evidence="1">
    <location>
        <begin position="10"/>
        <end position="27"/>
    </location>
</feature>
<name>A0A0D2F6T6_9EURO</name>
<dbReference type="AlphaFoldDB" id="A0A0D2F6T6"/>
<accession>A0A0D2F6T6</accession>
<evidence type="ECO:0008006" key="4">
    <source>
        <dbReference type="Google" id="ProtNLM"/>
    </source>
</evidence>
<dbReference type="EMBL" id="KN846961">
    <property type="protein sequence ID" value="KIW63668.1"/>
    <property type="molecule type" value="Genomic_DNA"/>
</dbReference>